<dbReference type="InterPro" id="IPR049941">
    <property type="entry name" value="LPLAT_7/PORCN-like"/>
</dbReference>
<evidence type="ECO:0000256" key="2">
    <source>
        <dbReference type="ARBA" id="ARBA00022679"/>
    </source>
</evidence>
<evidence type="ECO:0000256" key="8">
    <source>
        <dbReference type="ARBA" id="ARBA00038269"/>
    </source>
</evidence>
<dbReference type="EMBL" id="CP012528">
    <property type="protein sequence ID" value="ALC49572.1"/>
    <property type="molecule type" value="Genomic_DNA"/>
</dbReference>
<dbReference type="Pfam" id="PF03062">
    <property type="entry name" value="MBOAT"/>
    <property type="match status" value="1"/>
</dbReference>
<keyword evidence="14" id="KW-1185">Reference proteome</keyword>
<keyword evidence="3" id="KW-0879">Wnt signaling pathway</keyword>
<keyword evidence="2" id="KW-0808">Transferase</keyword>
<evidence type="ECO:0000313" key="14">
    <source>
        <dbReference type="Proteomes" id="UP000494163"/>
    </source>
</evidence>
<gene>
    <name evidence="13" type="ORF">Dbus_chrXg1428</name>
</gene>
<dbReference type="InterPro" id="IPR004299">
    <property type="entry name" value="MBOAT_fam"/>
</dbReference>
<evidence type="ECO:0000256" key="6">
    <source>
        <dbReference type="ARBA" id="ARBA00023136"/>
    </source>
</evidence>
<dbReference type="GO" id="GO:0016055">
    <property type="term" value="P:Wnt signaling pathway"/>
    <property type="evidence" value="ECO:0007669"/>
    <property type="project" value="UniProtKB-KW"/>
</dbReference>
<keyword evidence="7" id="KW-0012">Acyltransferase</keyword>
<reference evidence="13 14" key="1">
    <citation type="submission" date="2015-08" db="EMBL/GenBank/DDBJ databases">
        <title>Ancestral chromatin configuration constrains chromatin evolution on differentiating sex chromosomes in Drosophila.</title>
        <authorList>
            <person name="Zhou Q."/>
            <person name="Bachtrog D."/>
        </authorList>
    </citation>
    <scope>NUCLEOTIDE SEQUENCE [LARGE SCALE GENOMIC DNA]</scope>
    <source>
        <tissue evidence="13">Whole larvae</tissue>
    </source>
</reference>
<dbReference type="GO" id="GO:1990698">
    <property type="term" value="F:palmitoleoyltransferase activity"/>
    <property type="evidence" value="ECO:0007669"/>
    <property type="project" value="UniProtKB-EC"/>
</dbReference>
<dbReference type="AlphaFoldDB" id="A0A0M4EW21"/>
<feature type="transmembrane region" description="Helical" evidence="12">
    <location>
        <begin position="118"/>
        <end position="136"/>
    </location>
</feature>
<dbReference type="GO" id="GO:0030258">
    <property type="term" value="P:lipid modification"/>
    <property type="evidence" value="ECO:0007669"/>
    <property type="project" value="TreeGrafter"/>
</dbReference>
<feature type="transmembrane region" description="Helical" evidence="12">
    <location>
        <begin position="255"/>
        <end position="276"/>
    </location>
</feature>
<dbReference type="STRING" id="30019.A0A0M4EW21"/>
<sequence>MDYQYYDDQYYADDDAGDEDVEDEEDYGEAVLMQTSVKQRLMDSYNACVLPSLSQVASYITPLLFGCLLCRLLCMLYARRQRLTTNQQQANSLKVAPLHLINLFCGAGMLYATLGEDLLLLFLVLSLVGYALLQLVRLRLAGSQMSAIAIAVLSIGSQFAYELWLVEKRGNWPQLRGLQMVANMKLISLGFDLTEATTSSSSSSSSQAQRMPSLLAYMGYICQPASCALGPWISYRRYLDSLCAKSIWLRTLFQLLLNLLLCLLALSVSNCFAPALSEFHLPSEMLQRHFGSQWLHMYTGSLSVRSSHYFISWLSQALIAAAGLQLDSAQRSALLGELVTQAWHIEWPRSLSALVRSWNMPMHEWLKRYVYVHAAPSDSDCCNRPRSRLRTLIAVVCTYVVSSLLHGMDFRIYVVLLSLAVFAEGESMLRRHLALLCDACIAANPCRGMLRCHYTHCPERRGWRCFSSWVVELTNLGFRLLAIGHLAYLGVVLFSETFTTSGSGGGGGSLSDELGFIYHWSAAGYLSHYVGLGMFVLYLFIS</sequence>
<dbReference type="GO" id="GO:0061355">
    <property type="term" value="P:Wnt protein secretion"/>
    <property type="evidence" value="ECO:0007669"/>
    <property type="project" value="TreeGrafter"/>
</dbReference>
<feature type="transmembrane region" description="Helical" evidence="12">
    <location>
        <begin position="214"/>
        <end position="235"/>
    </location>
</feature>
<dbReference type="PANTHER" id="PTHR13906">
    <property type="entry name" value="PORCUPINE"/>
    <property type="match status" value="1"/>
</dbReference>
<accession>A0A0M4EW21</accession>
<evidence type="ECO:0000256" key="7">
    <source>
        <dbReference type="ARBA" id="ARBA00023315"/>
    </source>
</evidence>
<keyword evidence="5 12" id="KW-1133">Transmembrane helix</keyword>
<keyword evidence="6 12" id="KW-0472">Membrane</keyword>
<keyword evidence="4 12" id="KW-0812">Transmembrane</keyword>
<dbReference type="GO" id="GO:0005783">
    <property type="term" value="C:endoplasmic reticulum"/>
    <property type="evidence" value="ECO:0007669"/>
    <property type="project" value="TreeGrafter"/>
</dbReference>
<evidence type="ECO:0000256" key="5">
    <source>
        <dbReference type="ARBA" id="ARBA00022989"/>
    </source>
</evidence>
<evidence type="ECO:0000256" key="4">
    <source>
        <dbReference type="ARBA" id="ARBA00022692"/>
    </source>
</evidence>
<evidence type="ECO:0000256" key="1">
    <source>
        <dbReference type="ARBA" id="ARBA00004141"/>
    </source>
</evidence>
<protein>
    <recommendedName>
        <fullName evidence="10">Protein-serine O-palmitoleoyltransferase porcupine</fullName>
        <ecNumber evidence="9">2.3.1.250</ecNumber>
    </recommendedName>
</protein>
<dbReference type="Proteomes" id="UP000494163">
    <property type="component" value="Chromosome X"/>
</dbReference>
<evidence type="ECO:0000256" key="10">
    <source>
        <dbReference type="ARBA" id="ARBA00040371"/>
    </source>
</evidence>
<evidence type="ECO:0000256" key="9">
    <source>
        <dbReference type="ARBA" id="ARBA00038867"/>
    </source>
</evidence>
<name>A0A0M4EW21_DROBS</name>
<proteinExistence type="inferred from homology"/>
<feature type="transmembrane region" description="Helical" evidence="12">
    <location>
        <begin position="59"/>
        <end position="78"/>
    </location>
</feature>
<dbReference type="PANTHER" id="PTHR13906:SF12">
    <property type="entry name" value="PROTEIN-SERINE O-PALMITOLEOYLTRANSFERASE PORCUPINE"/>
    <property type="match status" value="1"/>
</dbReference>
<feature type="transmembrane region" description="Helical" evidence="12">
    <location>
        <begin position="148"/>
        <end position="166"/>
    </location>
</feature>
<dbReference type="EC" id="2.3.1.250" evidence="9"/>
<evidence type="ECO:0000313" key="13">
    <source>
        <dbReference type="EMBL" id="ALC49572.1"/>
    </source>
</evidence>
<feature type="transmembrane region" description="Helical" evidence="12">
    <location>
        <begin position="90"/>
        <end position="112"/>
    </location>
</feature>
<comment type="subcellular location">
    <subcellularLocation>
        <location evidence="1">Membrane</location>
        <topology evidence="1">Multi-pass membrane protein</topology>
    </subcellularLocation>
</comment>
<organism evidence="13 14">
    <name type="scientific">Drosophila busckii</name>
    <name type="common">Fruit fly</name>
    <dbReference type="NCBI Taxonomy" id="30019"/>
    <lineage>
        <taxon>Eukaryota</taxon>
        <taxon>Metazoa</taxon>
        <taxon>Ecdysozoa</taxon>
        <taxon>Arthropoda</taxon>
        <taxon>Hexapoda</taxon>
        <taxon>Insecta</taxon>
        <taxon>Pterygota</taxon>
        <taxon>Neoptera</taxon>
        <taxon>Endopterygota</taxon>
        <taxon>Diptera</taxon>
        <taxon>Brachycera</taxon>
        <taxon>Muscomorpha</taxon>
        <taxon>Ephydroidea</taxon>
        <taxon>Drosophilidae</taxon>
        <taxon>Drosophila</taxon>
    </lineage>
</organism>
<evidence type="ECO:0000256" key="12">
    <source>
        <dbReference type="SAM" id="Phobius"/>
    </source>
</evidence>
<evidence type="ECO:0000256" key="11">
    <source>
        <dbReference type="ARBA" id="ARBA00047978"/>
    </source>
</evidence>
<dbReference type="OrthoDB" id="5968863at2759"/>
<dbReference type="GO" id="GO:0017147">
    <property type="term" value="F:Wnt-protein binding"/>
    <property type="evidence" value="ECO:0007669"/>
    <property type="project" value="TreeGrafter"/>
</dbReference>
<evidence type="ECO:0000256" key="3">
    <source>
        <dbReference type="ARBA" id="ARBA00022687"/>
    </source>
</evidence>
<dbReference type="GO" id="GO:0016020">
    <property type="term" value="C:membrane"/>
    <property type="evidence" value="ECO:0007669"/>
    <property type="project" value="UniProtKB-SubCell"/>
</dbReference>
<feature type="transmembrane region" description="Helical" evidence="12">
    <location>
        <begin position="515"/>
        <end position="541"/>
    </location>
</feature>
<dbReference type="OMA" id="GMDFRIY"/>
<comment type="catalytic activity">
    <reaction evidence="11">
        <text>[Wnt protein]-L-serine + (9Z)-hexadecenoyl-CoA = [Wnt protein]-O-(9Z)-hexadecenoyl-L-serine + CoA</text>
        <dbReference type="Rhea" id="RHEA:45336"/>
        <dbReference type="Rhea" id="RHEA-COMP:11170"/>
        <dbReference type="Rhea" id="RHEA-COMP:11171"/>
        <dbReference type="ChEBI" id="CHEBI:29999"/>
        <dbReference type="ChEBI" id="CHEBI:57287"/>
        <dbReference type="ChEBI" id="CHEBI:61540"/>
        <dbReference type="ChEBI" id="CHEBI:85189"/>
        <dbReference type="EC" id="2.3.1.250"/>
    </reaction>
</comment>
<comment type="similarity">
    <text evidence="8">Belongs to the membrane-bound acyltransferase family. Porcupine subfamily.</text>
</comment>